<organism evidence="2 3">
    <name type="scientific">Erwinia pyri</name>
    <dbReference type="NCBI Taxonomy" id="3062598"/>
    <lineage>
        <taxon>Bacteria</taxon>
        <taxon>Pseudomonadati</taxon>
        <taxon>Pseudomonadota</taxon>
        <taxon>Gammaproteobacteria</taxon>
        <taxon>Enterobacterales</taxon>
        <taxon>Erwiniaceae</taxon>
        <taxon>Erwinia</taxon>
    </lineage>
</organism>
<reference evidence="2 3" key="1">
    <citation type="submission" date="2023-07" db="EMBL/GenBank/DDBJ databases">
        <title>Pathogenic bacteria of pear tree diseases.</title>
        <authorList>
            <person name="Zhang Z."/>
            <person name="He L."/>
            <person name="Huang R."/>
        </authorList>
    </citation>
    <scope>NUCLEOTIDE SEQUENCE [LARGE SCALE GENOMIC DNA]</scope>
    <source>
        <strain evidence="2 3">DE2</strain>
    </source>
</reference>
<dbReference type="PROSITE" id="PS51257">
    <property type="entry name" value="PROKAR_LIPOPROTEIN"/>
    <property type="match status" value="1"/>
</dbReference>
<name>A0AA50DH21_9GAMM</name>
<feature type="signal peptide" evidence="1">
    <location>
        <begin position="1"/>
        <end position="19"/>
    </location>
</feature>
<gene>
    <name evidence="2" type="ORF">Q3V30_15715</name>
</gene>
<proteinExistence type="predicted"/>
<sequence>MKIIMMLFTCLILSGCASGLVTLLPSGDVCPNGTDSVTGQCR</sequence>
<dbReference type="RefSeq" id="WP_306207230.1">
    <property type="nucleotide sequence ID" value="NZ_CP132353.1"/>
</dbReference>
<evidence type="ECO:0000313" key="2">
    <source>
        <dbReference type="EMBL" id="WLS77904.1"/>
    </source>
</evidence>
<keyword evidence="3" id="KW-1185">Reference proteome</keyword>
<dbReference type="KEGG" id="epi:Q3V30_15715"/>
<protein>
    <recommendedName>
        <fullName evidence="4">Lipoprotein</fullName>
    </recommendedName>
</protein>
<accession>A0AA50DH21</accession>
<dbReference type="AlphaFoldDB" id="A0AA50DH21"/>
<dbReference type="Proteomes" id="UP001228139">
    <property type="component" value="Chromosome"/>
</dbReference>
<keyword evidence="1" id="KW-0732">Signal</keyword>
<evidence type="ECO:0000256" key="1">
    <source>
        <dbReference type="SAM" id="SignalP"/>
    </source>
</evidence>
<evidence type="ECO:0000313" key="3">
    <source>
        <dbReference type="Proteomes" id="UP001228139"/>
    </source>
</evidence>
<feature type="chain" id="PRO_5041280258" description="Lipoprotein" evidence="1">
    <location>
        <begin position="20"/>
        <end position="42"/>
    </location>
</feature>
<evidence type="ECO:0008006" key="4">
    <source>
        <dbReference type="Google" id="ProtNLM"/>
    </source>
</evidence>
<dbReference type="EMBL" id="CP132353">
    <property type="protein sequence ID" value="WLS77904.1"/>
    <property type="molecule type" value="Genomic_DNA"/>
</dbReference>